<accession>A0A136IMD0</accession>
<organism evidence="4 5">
    <name type="scientific">Microdochium bolleyi</name>
    <dbReference type="NCBI Taxonomy" id="196109"/>
    <lineage>
        <taxon>Eukaryota</taxon>
        <taxon>Fungi</taxon>
        <taxon>Dikarya</taxon>
        <taxon>Ascomycota</taxon>
        <taxon>Pezizomycotina</taxon>
        <taxon>Sordariomycetes</taxon>
        <taxon>Xylariomycetidae</taxon>
        <taxon>Xylariales</taxon>
        <taxon>Microdochiaceae</taxon>
        <taxon>Microdochium</taxon>
    </lineage>
</organism>
<dbReference type="InParanoid" id="A0A136IMD0"/>
<dbReference type="AlphaFoldDB" id="A0A136IMD0"/>
<dbReference type="Pfam" id="PF00264">
    <property type="entry name" value="Tyrosinase"/>
    <property type="match status" value="1"/>
</dbReference>
<feature type="domain" description="Tyrosinase copper-binding" evidence="3">
    <location>
        <begin position="288"/>
        <end position="299"/>
    </location>
</feature>
<dbReference type="Proteomes" id="UP000070501">
    <property type="component" value="Unassembled WGS sequence"/>
</dbReference>
<gene>
    <name evidence="4" type="ORF">Micbo1qcDRAFT_127042</name>
</gene>
<keyword evidence="1" id="KW-0479">Metal-binding</keyword>
<proteinExistence type="predicted"/>
<evidence type="ECO:0000313" key="5">
    <source>
        <dbReference type="Proteomes" id="UP000070501"/>
    </source>
</evidence>
<dbReference type="InterPro" id="IPR002227">
    <property type="entry name" value="Tyrosinase_Cu-bd"/>
</dbReference>
<evidence type="ECO:0000259" key="3">
    <source>
        <dbReference type="PROSITE" id="PS00498"/>
    </source>
</evidence>
<keyword evidence="5" id="KW-1185">Reference proteome</keyword>
<dbReference type="PROSITE" id="PS00498">
    <property type="entry name" value="TYROSINASE_2"/>
    <property type="match status" value="1"/>
</dbReference>
<evidence type="ECO:0000313" key="4">
    <source>
        <dbReference type="EMBL" id="KXJ85958.1"/>
    </source>
</evidence>
<dbReference type="Gene3D" id="1.10.1280.10">
    <property type="entry name" value="Di-copper center containing domain from catechol oxidase"/>
    <property type="match status" value="1"/>
</dbReference>
<feature type="domain" description="Tyrosinase copper-binding" evidence="2">
    <location>
        <begin position="143"/>
        <end position="160"/>
    </location>
</feature>
<dbReference type="InterPro" id="IPR008922">
    <property type="entry name" value="Di-copper_centre_dom_sf"/>
</dbReference>
<dbReference type="PROSITE" id="PS00497">
    <property type="entry name" value="TYROSINASE_1"/>
    <property type="match status" value="1"/>
</dbReference>
<dbReference type="InterPro" id="IPR050316">
    <property type="entry name" value="Tyrosinase/Hemocyanin"/>
</dbReference>
<evidence type="ECO:0000256" key="1">
    <source>
        <dbReference type="ARBA" id="ARBA00022723"/>
    </source>
</evidence>
<name>A0A136IMD0_9PEZI</name>
<dbReference type="GO" id="GO:0016491">
    <property type="term" value="F:oxidoreductase activity"/>
    <property type="evidence" value="ECO:0007669"/>
    <property type="project" value="InterPro"/>
</dbReference>
<dbReference type="GO" id="GO:0046872">
    <property type="term" value="F:metal ion binding"/>
    <property type="evidence" value="ECO:0007669"/>
    <property type="project" value="UniProtKB-KW"/>
</dbReference>
<protein>
    <recommendedName>
        <fullName evidence="2 3">Tyrosinase copper-binding domain-containing protein</fullName>
    </recommendedName>
</protein>
<dbReference type="OrthoDB" id="6132182at2759"/>
<dbReference type="PANTHER" id="PTHR11474:SF116">
    <property type="entry name" value="TYROSINASE"/>
    <property type="match status" value="1"/>
</dbReference>
<dbReference type="PRINTS" id="PR00092">
    <property type="entry name" value="TYROSINASE"/>
</dbReference>
<dbReference type="PANTHER" id="PTHR11474">
    <property type="entry name" value="TYROSINASE FAMILY MEMBER"/>
    <property type="match status" value="1"/>
</dbReference>
<dbReference type="STRING" id="196109.A0A136IMD0"/>
<sequence length="363" mass="40302">MKPFLTELAEAVSDGANLTDILTKPAGDIVSVGIADITATVHLGLSTAGLSLLSGGRVSDDQISEIETASSASRVGDNARTDRCSNPSVRREWRNMPRVQRKAFLDAVVCLWNAPPRGISRGAATNRYEELVWVHQQMVRQVHQSGIFLFWHRYYVNVFESMLRQECRYPAAYSMPWWDETRDAGNFAASGLFTAEYFGALPQISNGQGRCVSNGPFARRTINIGGRRCLSRGENRSLTRQVTAAFVNSCNSRSTFAQMRECTEYGPHAYGHNGLGPVMADVSSSPSDPVFFMHHGLVDRNFKRWQDQAESRWTEIYACESQTTPCPALGLDTVLSSMGLRPSVTVRDVIDTQGPKSCYTYDY</sequence>
<dbReference type="SUPFAM" id="SSF48056">
    <property type="entry name" value="Di-copper centre-containing domain"/>
    <property type="match status" value="1"/>
</dbReference>
<dbReference type="EMBL" id="KQ964272">
    <property type="protein sequence ID" value="KXJ85958.1"/>
    <property type="molecule type" value="Genomic_DNA"/>
</dbReference>
<evidence type="ECO:0000259" key="2">
    <source>
        <dbReference type="PROSITE" id="PS00497"/>
    </source>
</evidence>
<reference evidence="5" key="1">
    <citation type="submission" date="2016-02" db="EMBL/GenBank/DDBJ databases">
        <title>Draft genome sequence of Microdochium bolleyi, a fungal endophyte of beachgrass.</title>
        <authorList>
            <consortium name="DOE Joint Genome Institute"/>
            <person name="David A.S."/>
            <person name="May G."/>
            <person name="Haridas S."/>
            <person name="Lim J."/>
            <person name="Wang M."/>
            <person name="Labutti K."/>
            <person name="Lipzen A."/>
            <person name="Barry K."/>
            <person name="Grigoriev I.V."/>
        </authorList>
    </citation>
    <scope>NUCLEOTIDE SEQUENCE [LARGE SCALE GENOMIC DNA]</scope>
    <source>
        <strain evidence="5">J235TASD1</strain>
    </source>
</reference>